<dbReference type="InterPro" id="IPR052895">
    <property type="entry name" value="HetReg/Transcr_Mod"/>
</dbReference>
<dbReference type="Gene3D" id="3.40.462.20">
    <property type="match status" value="1"/>
</dbReference>
<dbReference type="EMBL" id="JARVKF010000157">
    <property type="protein sequence ID" value="KAK9421720.1"/>
    <property type="molecule type" value="Genomic_DNA"/>
</dbReference>
<dbReference type="Pfam" id="PF06985">
    <property type="entry name" value="HET"/>
    <property type="match status" value="1"/>
</dbReference>
<gene>
    <name evidence="2" type="ORF">SUNI508_05321</name>
</gene>
<dbReference type="Proteomes" id="UP001408356">
    <property type="component" value="Unassembled WGS sequence"/>
</dbReference>
<dbReference type="PANTHER" id="PTHR24148">
    <property type="entry name" value="ANKYRIN REPEAT DOMAIN-CONTAINING PROTEIN 39 HOMOLOG-RELATED"/>
    <property type="match status" value="1"/>
</dbReference>
<dbReference type="InterPro" id="IPR016166">
    <property type="entry name" value="FAD-bd_PCMH"/>
</dbReference>
<dbReference type="Gene3D" id="3.30.465.10">
    <property type="match status" value="2"/>
</dbReference>
<feature type="domain" description="FAD-binding PCMH-type" evidence="1">
    <location>
        <begin position="793"/>
        <end position="994"/>
    </location>
</feature>
<dbReference type="InterPro" id="IPR006094">
    <property type="entry name" value="Oxid_FAD_bind_N"/>
</dbReference>
<protein>
    <submittedName>
        <fullName evidence="2">FAD-binding PCMH-type domain-containing protein</fullName>
    </submittedName>
</protein>
<dbReference type="PROSITE" id="PS51387">
    <property type="entry name" value="FAD_PCMH"/>
    <property type="match status" value="1"/>
</dbReference>
<name>A0ABR2V472_9PEZI</name>
<accession>A0ABR2V472</accession>
<evidence type="ECO:0000313" key="2">
    <source>
        <dbReference type="EMBL" id="KAK9421720.1"/>
    </source>
</evidence>
<organism evidence="2 3">
    <name type="scientific">Seiridium unicorne</name>
    <dbReference type="NCBI Taxonomy" id="138068"/>
    <lineage>
        <taxon>Eukaryota</taxon>
        <taxon>Fungi</taxon>
        <taxon>Dikarya</taxon>
        <taxon>Ascomycota</taxon>
        <taxon>Pezizomycotina</taxon>
        <taxon>Sordariomycetes</taxon>
        <taxon>Xylariomycetidae</taxon>
        <taxon>Amphisphaeriales</taxon>
        <taxon>Sporocadaceae</taxon>
        <taxon>Seiridium</taxon>
    </lineage>
</organism>
<dbReference type="Pfam" id="PF01565">
    <property type="entry name" value="FAD_binding_4"/>
    <property type="match status" value="1"/>
</dbReference>
<dbReference type="PANTHER" id="PTHR24148:SF73">
    <property type="entry name" value="HET DOMAIN PROTEIN (AFU_ORTHOLOGUE AFUA_8G01020)"/>
    <property type="match status" value="1"/>
</dbReference>
<dbReference type="InterPro" id="IPR036318">
    <property type="entry name" value="FAD-bd_PCMH-like_sf"/>
</dbReference>
<proteinExistence type="predicted"/>
<comment type="caution">
    <text evidence="2">The sequence shown here is derived from an EMBL/GenBank/DDBJ whole genome shotgun (WGS) entry which is preliminary data.</text>
</comment>
<evidence type="ECO:0000313" key="3">
    <source>
        <dbReference type="Proteomes" id="UP001408356"/>
    </source>
</evidence>
<dbReference type="SUPFAM" id="SSF56176">
    <property type="entry name" value="FAD-binding/transporter-associated domain-like"/>
    <property type="match status" value="1"/>
</dbReference>
<evidence type="ECO:0000259" key="1">
    <source>
        <dbReference type="PROSITE" id="PS51387"/>
    </source>
</evidence>
<keyword evidence="3" id="KW-1185">Reference proteome</keyword>
<dbReference type="InterPro" id="IPR010730">
    <property type="entry name" value="HET"/>
</dbReference>
<reference evidence="2 3" key="1">
    <citation type="journal article" date="2024" name="J. Plant Pathol.">
        <title>Sequence and assembly of the genome of Seiridium unicorne, isolate CBS 538.82, causal agent of cypress canker disease.</title>
        <authorList>
            <person name="Scali E."/>
            <person name="Rocca G.D."/>
            <person name="Danti R."/>
            <person name="Garbelotto M."/>
            <person name="Barberini S."/>
            <person name="Baroncelli R."/>
            <person name="Emiliani G."/>
        </authorList>
    </citation>
    <scope>NUCLEOTIDE SEQUENCE [LARGE SCALE GENOMIC DNA]</scope>
    <source>
        <strain evidence="2 3">BM-138-508</strain>
    </source>
</reference>
<dbReference type="InterPro" id="IPR016169">
    <property type="entry name" value="FAD-bd_PCMH_sub2"/>
</dbReference>
<dbReference type="Pfam" id="PF26639">
    <property type="entry name" value="Het-6_barrel"/>
    <property type="match status" value="1"/>
</dbReference>
<sequence>MAPGEVYRPLDETCPEIRLFTLLPAVSHDHPLEGVLESVPLASPIPYQALSYAWGKLPPTLPITINGQECRIGPNLDTALRGIRQTNSSQVLWVDALCINQSSTSERSQQVGLMKKIYEQCTQDLLWLGSEPGNIAGSGPQSEDVLGRGMNLMERIVRRDAATLEQMERQMWLDFERSRKFQRELLRIRTEKGKMEGSIEKDDKTEEARQVNVAVNTDEKKDSCAEQQEANIDRDERVWGWGKVSDVLNGTKKWKLSPEDQSALYQLFKYPTVWNRLWVMQELSCAPKVLLVTRNHTLEWNVISDFLGDTPYADAFHGTFSHGMVHPMTYTLFDRIQTINHQRGIMSEVRHDGHSKLLDVLARFRSAKSRDPLDMIYGLLGLTADTLDIMPDYSKSVQQVYADVTASVINHAENLDIVCQSPWSPSRRPNTRYQMESPFVSDLPSWVANFQTPGDVRLFAQRSIFNAGKPSCEVPCRMVNWNTLQTKGFIVGRIDAIQQHDYSYELPEPSLDAISARWDRRDRLPLEWIGLYLGHDVLKAPQHTSPYVTGESAFTAFWRTLITDCTGYPIKRLTAQEITDTDPVMREVFLETLGAFPERHDSGEIHSTLDGDYEWFPDSAMGRMWNRTLEEGWTFAMTGNGLYTLITPPAREDDVVVCLDGGKVPLVLRPVQDDNMQGRYTVVGVAYVHGLMDQESRETKRVYKQLQLRNVDIWLALPQIHQGSLIMNFQPELGYEQEGVESCGNANPSTWLWNIFPQRDSFAELAASLSPRAEVYYPGSVGFGEATTRWSVLDAPKIAVVVVPSVENDVSVTVKFANEGDIPYLAVNGGHGAITTVGKLKNGIQIWMKNLSSVDIADDGSTAKIGGGARSKHVTDALWKAGKQTGESPQCIIVVELRAQLGMIHHTLIIELTNEVVTGACECTSILGPGLGGGHGFLQGRHGLVSDQFVSANIVLANGSLVTIDKTSDLWWAIQGAGHNFGIVTSITSKVYDIQYREWAYESFIFRGDKVEQLYATINEHLLKTQPVDVVNYSFFLNLPLIDPTKPVIMFYILQEGTPSVNISYTAIFHDLGPITSNAAGGTYVDIPAWTGNSNEDSICQKLGFVKIRFPIDLDSYDIPAQREVYDLFALTTQATPALNNSVFVFEGYSLQGVKAVPRESTAYPFRDDDLLVSPIIIYAPDGPELDKKAAAFGESLRQILHKASGREELHAYVNYAFGDETKKNWYGYEEWRQQKLLDLKLKYDPEGKFNFYAPIA</sequence>